<dbReference type="PRINTS" id="PR00080">
    <property type="entry name" value="SDRFAMILY"/>
</dbReference>
<keyword evidence="7" id="KW-1185">Reference proteome</keyword>
<dbReference type="Pfam" id="PF00106">
    <property type="entry name" value="adh_short"/>
    <property type="match status" value="1"/>
</dbReference>
<evidence type="ECO:0000256" key="5">
    <source>
        <dbReference type="SAM" id="SignalP"/>
    </source>
</evidence>
<keyword evidence="5" id="KW-0732">Signal</keyword>
<sequence>MPIGQLLVCKICPLWLLKGLESCCHVDTSAIVTGGASGIGAASAIRFAREGAKVVLTDLPSQSKLAQNVLQQIAAQGNALAFMPGFSEGFKTAIVLEPDVADESQWESVLKKVEETFDGPLDVLVNNARVGPVEARLEETQYEEWSKILRSALMGVPTRPSYTATKGGVRSISRSAAIYCAQSDFPGGKIRVNTVFPGRGQDETRKSHGTWGTPQDLANAITFLASEESSFITASLDYYVIFNGTCTYKRLYCREWNYLWTVAPPLCNRL</sequence>
<evidence type="ECO:0000313" key="7">
    <source>
        <dbReference type="Proteomes" id="UP000070544"/>
    </source>
</evidence>
<dbReference type="EMBL" id="KQ965803">
    <property type="protein sequence ID" value="KXS11353.1"/>
    <property type="molecule type" value="Genomic_DNA"/>
</dbReference>
<dbReference type="OMA" id="INTGWAD"/>
<keyword evidence="3" id="KW-0560">Oxidoreductase</keyword>
<dbReference type="PRINTS" id="PR00081">
    <property type="entry name" value="GDHRDH"/>
</dbReference>
<protein>
    <submittedName>
        <fullName evidence="6">NAD(P)-binding protein</fullName>
    </submittedName>
</protein>
<accession>A0A139A4P6</accession>
<dbReference type="Gene3D" id="3.40.50.720">
    <property type="entry name" value="NAD(P)-binding Rossmann-like Domain"/>
    <property type="match status" value="2"/>
</dbReference>
<dbReference type="OrthoDB" id="417891at2759"/>
<evidence type="ECO:0000256" key="4">
    <source>
        <dbReference type="RuleBase" id="RU000363"/>
    </source>
</evidence>
<dbReference type="AlphaFoldDB" id="A0A139A4P6"/>
<dbReference type="PANTHER" id="PTHR24321">
    <property type="entry name" value="DEHYDROGENASES, SHORT CHAIN"/>
    <property type="match status" value="1"/>
</dbReference>
<dbReference type="GO" id="GO:0016491">
    <property type="term" value="F:oxidoreductase activity"/>
    <property type="evidence" value="ECO:0007669"/>
    <property type="project" value="UniProtKB-KW"/>
</dbReference>
<evidence type="ECO:0000256" key="1">
    <source>
        <dbReference type="ARBA" id="ARBA00006484"/>
    </source>
</evidence>
<dbReference type="SUPFAM" id="SSF51735">
    <property type="entry name" value="NAD(P)-binding Rossmann-fold domains"/>
    <property type="match status" value="1"/>
</dbReference>
<keyword evidence="2" id="KW-0521">NADP</keyword>
<feature type="signal peptide" evidence="5">
    <location>
        <begin position="1"/>
        <end position="22"/>
    </location>
</feature>
<dbReference type="InterPro" id="IPR020904">
    <property type="entry name" value="Sc_DH/Rdtase_CS"/>
</dbReference>
<evidence type="ECO:0000313" key="6">
    <source>
        <dbReference type="EMBL" id="KXS11353.1"/>
    </source>
</evidence>
<dbReference type="InterPro" id="IPR036291">
    <property type="entry name" value="NAD(P)-bd_dom_sf"/>
</dbReference>
<dbReference type="STRING" id="1344416.A0A139A4P6"/>
<dbReference type="PANTHER" id="PTHR24321:SF8">
    <property type="entry name" value="ESTRADIOL 17-BETA-DEHYDROGENASE 8-RELATED"/>
    <property type="match status" value="1"/>
</dbReference>
<dbReference type="InterPro" id="IPR002347">
    <property type="entry name" value="SDR_fam"/>
</dbReference>
<proteinExistence type="inferred from homology"/>
<dbReference type="Proteomes" id="UP000070544">
    <property type="component" value="Unassembled WGS sequence"/>
</dbReference>
<reference evidence="6 7" key="1">
    <citation type="journal article" date="2015" name="Genome Biol. Evol.">
        <title>Phylogenomic analyses indicate that early fungi evolved digesting cell walls of algal ancestors of land plants.</title>
        <authorList>
            <person name="Chang Y."/>
            <person name="Wang S."/>
            <person name="Sekimoto S."/>
            <person name="Aerts A.L."/>
            <person name="Choi C."/>
            <person name="Clum A."/>
            <person name="LaButti K.M."/>
            <person name="Lindquist E.A."/>
            <person name="Yee Ngan C."/>
            <person name="Ohm R.A."/>
            <person name="Salamov A.A."/>
            <person name="Grigoriev I.V."/>
            <person name="Spatafora J.W."/>
            <person name="Berbee M.L."/>
        </authorList>
    </citation>
    <scope>NUCLEOTIDE SEQUENCE [LARGE SCALE GENOMIC DNA]</scope>
    <source>
        <strain evidence="6 7">JEL478</strain>
    </source>
</reference>
<evidence type="ECO:0000256" key="2">
    <source>
        <dbReference type="ARBA" id="ARBA00022857"/>
    </source>
</evidence>
<organism evidence="6 7">
    <name type="scientific">Gonapodya prolifera (strain JEL478)</name>
    <name type="common">Monoblepharis prolifera</name>
    <dbReference type="NCBI Taxonomy" id="1344416"/>
    <lineage>
        <taxon>Eukaryota</taxon>
        <taxon>Fungi</taxon>
        <taxon>Fungi incertae sedis</taxon>
        <taxon>Chytridiomycota</taxon>
        <taxon>Chytridiomycota incertae sedis</taxon>
        <taxon>Monoblepharidomycetes</taxon>
        <taxon>Monoblepharidales</taxon>
        <taxon>Gonapodyaceae</taxon>
        <taxon>Gonapodya</taxon>
    </lineage>
</organism>
<feature type="chain" id="PRO_5007295933" evidence="5">
    <location>
        <begin position="23"/>
        <end position="270"/>
    </location>
</feature>
<dbReference type="PROSITE" id="PS00061">
    <property type="entry name" value="ADH_SHORT"/>
    <property type="match status" value="1"/>
</dbReference>
<name>A0A139A4P6_GONPJ</name>
<evidence type="ECO:0000256" key="3">
    <source>
        <dbReference type="ARBA" id="ARBA00023002"/>
    </source>
</evidence>
<comment type="similarity">
    <text evidence="1 4">Belongs to the short-chain dehydrogenases/reductases (SDR) family.</text>
</comment>
<gene>
    <name evidence="6" type="ORF">M427DRAFT_47216</name>
</gene>